<keyword evidence="3" id="KW-1185">Reference proteome</keyword>
<comment type="caution">
    <text evidence="2">The sequence shown here is derived from an EMBL/GenBank/DDBJ whole genome shotgun (WGS) entry which is preliminary data.</text>
</comment>
<dbReference type="Pfam" id="PF00646">
    <property type="entry name" value="F-box"/>
    <property type="match status" value="1"/>
</dbReference>
<proteinExistence type="predicted"/>
<sequence>MEMEEVVWLDLPEELWLIIMARLPTRKCLATMKTVCKRWNELLSRHGSSCCSTSSFLFQFPRLGTGKVQSWVMEASGEFYEVPLVIFSAYSYYIELACNHMYCLSTGLNFSICNESNRDWKRLRLPARAFGKCSRYTFIGCGFDPCSQQCIIVLGNYGSEIECYDSQSDSWSIIDMTGDISAEPFGRGVYSKGSFYWLNTSYDNNSDGMVAELNLSERRCTIIPPPPETAERDYSVSDSDFHELDEQYDNPSIQWSSSTPYWELAGSEGQVILVDKKWGCMWKLETENKWCRVDINLLEQIFQVSVHSSGWTLVVAQEILLYDANKRLFFRFDEYLSEEGSMQSQSDLKMEGRRTTDLLLICGLGKNTPRNQSKALHFQVLFQFVPLSSFMQDVEEAKEQRVEGMDTVTLHMKQLEDECPSVRKNMETVQFILREKKMLFTKSEPSSENDELLQPSVSQEEVGIDVESLLYVKI</sequence>
<dbReference type="SUPFAM" id="SSF81383">
    <property type="entry name" value="F-box domain"/>
    <property type="match status" value="1"/>
</dbReference>
<dbReference type="Pfam" id="PF07734">
    <property type="entry name" value="FBA_1"/>
    <property type="match status" value="1"/>
</dbReference>
<reference evidence="2 3" key="1">
    <citation type="journal article" date="2021" name="Nat. Plants">
        <title>The Taxus genome provides insights into paclitaxel biosynthesis.</title>
        <authorList>
            <person name="Xiong X."/>
            <person name="Gou J."/>
            <person name="Liao Q."/>
            <person name="Li Y."/>
            <person name="Zhou Q."/>
            <person name="Bi G."/>
            <person name="Li C."/>
            <person name="Du R."/>
            <person name="Wang X."/>
            <person name="Sun T."/>
            <person name="Guo L."/>
            <person name="Liang H."/>
            <person name="Lu P."/>
            <person name="Wu Y."/>
            <person name="Zhang Z."/>
            <person name="Ro D.K."/>
            <person name="Shang Y."/>
            <person name="Huang S."/>
            <person name="Yan J."/>
        </authorList>
    </citation>
    <scope>NUCLEOTIDE SEQUENCE [LARGE SCALE GENOMIC DNA]</scope>
    <source>
        <strain evidence="2">Ta-2019</strain>
    </source>
</reference>
<dbReference type="SMART" id="SM00256">
    <property type="entry name" value="FBOX"/>
    <property type="match status" value="1"/>
</dbReference>
<dbReference type="EMBL" id="JAHRHJ020003813">
    <property type="protein sequence ID" value="KAH9289213.1"/>
    <property type="molecule type" value="Genomic_DNA"/>
</dbReference>
<dbReference type="SUPFAM" id="SSF50965">
    <property type="entry name" value="Galactose oxidase, central domain"/>
    <property type="match status" value="1"/>
</dbReference>
<evidence type="ECO:0000313" key="2">
    <source>
        <dbReference type="EMBL" id="KAH9289213.1"/>
    </source>
</evidence>
<dbReference type="AlphaFoldDB" id="A0AA38BXJ1"/>
<gene>
    <name evidence="2" type="ORF">KI387_033330</name>
</gene>
<evidence type="ECO:0000313" key="3">
    <source>
        <dbReference type="Proteomes" id="UP000824469"/>
    </source>
</evidence>
<dbReference type="InterPro" id="IPR006527">
    <property type="entry name" value="F-box-assoc_dom_typ1"/>
</dbReference>
<dbReference type="Gene3D" id="1.20.1280.50">
    <property type="match status" value="1"/>
</dbReference>
<dbReference type="InterPro" id="IPR036047">
    <property type="entry name" value="F-box-like_dom_sf"/>
</dbReference>
<evidence type="ECO:0000259" key="1">
    <source>
        <dbReference type="SMART" id="SM00256"/>
    </source>
</evidence>
<name>A0AA38BXJ1_TAXCH</name>
<protein>
    <recommendedName>
        <fullName evidence="1">F-box domain-containing protein</fullName>
    </recommendedName>
</protein>
<dbReference type="InterPro" id="IPR011043">
    <property type="entry name" value="Gal_Oxase/kelch_b-propeller"/>
</dbReference>
<dbReference type="OMA" id="IVCCHER"/>
<organism evidence="2 3">
    <name type="scientific">Taxus chinensis</name>
    <name type="common">Chinese yew</name>
    <name type="synonym">Taxus wallichiana var. chinensis</name>
    <dbReference type="NCBI Taxonomy" id="29808"/>
    <lineage>
        <taxon>Eukaryota</taxon>
        <taxon>Viridiplantae</taxon>
        <taxon>Streptophyta</taxon>
        <taxon>Embryophyta</taxon>
        <taxon>Tracheophyta</taxon>
        <taxon>Spermatophyta</taxon>
        <taxon>Pinopsida</taxon>
        <taxon>Pinidae</taxon>
        <taxon>Conifers II</taxon>
        <taxon>Cupressales</taxon>
        <taxon>Taxaceae</taxon>
        <taxon>Taxus</taxon>
    </lineage>
</organism>
<accession>A0AA38BXJ1</accession>
<dbReference type="InterPro" id="IPR050796">
    <property type="entry name" value="SCF_F-box_component"/>
</dbReference>
<dbReference type="Proteomes" id="UP000824469">
    <property type="component" value="Unassembled WGS sequence"/>
</dbReference>
<feature type="domain" description="F-box" evidence="1">
    <location>
        <begin position="11"/>
        <end position="52"/>
    </location>
</feature>
<dbReference type="InterPro" id="IPR001810">
    <property type="entry name" value="F-box_dom"/>
</dbReference>
<dbReference type="PANTHER" id="PTHR31672">
    <property type="entry name" value="BNACNNG10540D PROTEIN"/>
    <property type="match status" value="1"/>
</dbReference>